<dbReference type="EMBL" id="BK015537">
    <property type="protein sequence ID" value="DAE11795.1"/>
    <property type="molecule type" value="Genomic_DNA"/>
</dbReference>
<proteinExistence type="predicted"/>
<evidence type="ECO:0000259" key="1">
    <source>
        <dbReference type="Pfam" id="PF24243"/>
    </source>
</evidence>
<sequence>MAWTEQDYQEIVARLMANSIGVNEVPNADKADDVTSLPAFKPSGSDSEASVVNYPLEFLKGEQGEPGIQGEPGKSFKVAGEYATLEALKSAVPDGSAVDGFMAVGTEAPYDYYAWVNGEWVSQGKIAGGNVIVLPREILDLTGSSSSEEIFATFGGIDKYKDLLEKLSANNYLVQIGEPSLGSLRHIYTLVEYSVKFASNKQSGALSLNIYNEDQQLRRLHFYLEDNGTTARCGEASTFQLVKDSDVLTKTNTSSFTPTGDCQPATKKYVDDIAYGKVIVVSDISKFLYSVNLNGTDAEQRIVDLFGSIDNFKNVVADILANHTRYYFHINNNPNNNCIELGCVNAWRANDSTSYELHFIITYFGNNPVKMFTNRISIISNDDNRESKVIIASLVNSDNISVVTKKAAAEYEALGSKDANTVYCVTD</sequence>
<protein>
    <submittedName>
        <fullName evidence="2">PROTEIN (MANNOSE-BINDING PROTEIN A), HOST DEFENSE, METALLOPROTEIN, SUGAR.9A</fullName>
    </submittedName>
</protein>
<accession>A0A8S5PZ53</accession>
<name>A0A8S5PZ53_9CAUD</name>
<organism evidence="2">
    <name type="scientific">Myoviridae sp. ctXwe21</name>
    <dbReference type="NCBI Taxonomy" id="2825123"/>
    <lineage>
        <taxon>Viruses</taxon>
        <taxon>Duplodnaviria</taxon>
        <taxon>Heunggongvirae</taxon>
        <taxon>Uroviricota</taxon>
        <taxon>Caudoviricetes</taxon>
    </lineage>
</organism>
<evidence type="ECO:0000313" key="2">
    <source>
        <dbReference type="EMBL" id="DAE11795.1"/>
    </source>
</evidence>
<reference evidence="2" key="1">
    <citation type="journal article" date="2021" name="Proc. Natl. Acad. Sci. U.S.A.">
        <title>A Catalog of Tens of Thousands of Viruses from Human Metagenomes Reveals Hidden Associations with Chronic Diseases.</title>
        <authorList>
            <person name="Tisza M.J."/>
            <person name="Buck C.B."/>
        </authorList>
    </citation>
    <scope>NUCLEOTIDE SEQUENCE</scope>
    <source>
        <strain evidence="2">CtXwe21</strain>
    </source>
</reference>
<feature type="domain" description="Minor tail protein gp31 C-terminal" evidence="1">
    <location>
        <begin position="408"/>
        <end position="426"/>
    </location>
</feature>
<dbReference type="InterPro" id="IPR056923">
    <property type="entry name" value="Minor_tail_gp31_C"/>
</dbReference>
<dbReference type="Pfam" id="PF24243">
    <property type="entry name" value="Phage_tail_C"/>
    <property type="match status" value="1"/>
</dbReference>